<feature type="compositionally biased region" description="Polar residues" evidence="1">
    <location>
        <begin position="292"/>
        <end position="307"/>
    </location>
</feature>
<gene>
    <name evidence="2" type="ORF">H0H81_005617</name>
</gene>
<evidence type="ECO:0000313" key="2">
    <source>
        <dbReference type="EMBL" id="KAG5652264.1"/>
    </source>
</evidence>
<name>A0A9P7GM02_9AGAR</name>
<feature type="compositionally biased region" description="Basic and acidic residues" evidence="1">
    <location>
        <begin position="326"/>
        <end position="341"/>
    </location>
</feature>
<comment type="caution">
    <text evidence="2">The sequence shown here is derived from an EMBL/GenBank/DDBJ whole genome shotgun (WGS) entry which is preliminary data.</text>
</comment>
<reference evidence="2" key="2">
    <citation type="submission" date="2021-10" db="EMBL/GenBank/DDBJ databases">
        <title>Phylogenomics reveals ancestral predisposition of the termite-cultivated fungus Termitomyces towards a domesticated lifestyle.</title>
        <authorList>
            <person name="Auxier B."/>
            <person name="Grum-Grzhimaylo A."/>
            <person name="Cardenas M.E."/>
            <person name="Lodge J.D."/>
            <person name="Laessoe T."/>
            <person name="Pedersen O."/>
            <person name="Smith M.E."/>
            <person name="Kuyper T.W."/>
            <person name="Franco-Molano E.A."/>
            <person name="Baroni T.J."/>
            <person name="Aanen D.K."/>
        </authorList>
    </citation>
    <scope>NUCLEOTIDE SEQUENCE</scope>
    <source>
        <strain evidence="2">D49</strain>
    </source>
</reference>
<feature type="region of interest" description="Disordered" evidence="1">
    <location>
        <begin position="191"/>
        <end position="345"/>
    </location>
</feature>
<dbReference type="EMBL" id="JABCKI010000143">
    <property type="protein sequence ID" value="KAG5652264.1"/>
    <property type="molecule type" value="Genomic_DNA"/>
</dbReference>
<dbReference type="AlphaFoldDB" id="A0A9P7GM02"/>
<accession>A0A9P7GM02</accession>
<evidence type="ECO:0000313" key="3">
    <source>
        <dbReference type="Proteomes" id="UP000717328"/>
    </source>
</evidence>
<dbReference type="OrthoDB" id="3358956at2759"/>
<proteinExistence type="predicted"/>
<reference evidence="2" key="1">
    <citation type="submission" date="2021-02" db="EMBL/GenBank/DDBJ databases">
        <authorList>
            <person name="Nieuwenhuis M."/>
            <person name="Van De Peppel L.J.J."/>
        </authorList>
    </citation>
    <scope>NUCLEOTIDE SEQUENCE</scope>
    <source>
        <strain evidence="2">D49</strain>
    </source>
</reference>
<sequence>MCVYRIEKVKPLMPLEKVAQQEPSSRLNNNDVTRNNAQVASCLKASDFDKAMSTVEAAIGGNRKPRAGRDIYAILIKKYSPTLDRTQLFEWMAAANSALIQSDNQFNAGDASESSELKCAIFFWTYTAVTVSLHLPSVPRERLITALKGKNPATQQEFVSDQQISSKIFTKLLNKITGCCSSVKSRIQAEIKAKRSPAKPIAMTPRQTLKKQKPLRILPSKDSPTKRKIAELPVEQSSDDEAAETLILDTPSKKQKSTSPTKASTRLISPTKLVFPPVASSSRTTVDPPRTSHGNTSMPQPSATLQGGENLMDVDEDGENPFNVASRDKEGKHAPDDEQPRRRFRPVYLDHKQWYGVDKRVKRLWKQSEKYKKMMVESHGRHLQSLPA</sequence>
<keyword evidence="3" id="KW-1185">Reference proteome</keyword>
<organism evidence="2 3">
    <name type="scientific">Sphagnurus paluster</name>
    <dbReference type="NCBI Taxonomy" id="117069"/>
    <lineage>
        <taxon>Eukaryota</taxon>
        <taxon>Fungi</taxon>
        <taxon>Dikarya</taxon>
        <taxon>Basidiomycota</taxon>
        <taxon>Agaricomycotina</taxon>
        <taxon>Agaricomycetes</taxon>
        <taxon>Agaricomycetidae</taxon>
        <taxon>Agaricales</taxon>
        <taxon>Tricholomatineae</taxon>
        <taxon>Lyophyllaceae</taxon>
        <taxon>Sphagnurus</taxon>
    </lineage>
</organism>
<dbReference type="Proteomes" id="UP000717328">
    <property type="component" value="Unassembled WGS sequence"/>
</dbReference>
<protein>
    <submittedName>
        <fullName evidence="2">Uncharacterized protein</fullName>
    </submittedName>
</protein>
<evidence type="ECO:0000256" key="1">
    <source>
        <dbReference type="SAM" id="MobiDB-lite"/>
    </source>
</evidence>